<name>A0ABW4GEM6_9ACTN</name>
<dbReference type="PANTHER" id="PTHR30143:SF0">
    <property type="entry name" value="2-KETO-4-PENTENOATE HYDRATASE"/>
    <property type="match status" value="1"/>
</dbReference>
<organism evidence="2 3">
    <name type="scientific">Nonomuraea guangzhouensis</name>
    <dbReference type="NCBI Taxonomy" id="1291555"/>
    <lineage>
        <taxon>Bacteria</taxon>
        <taxon>Bacillati</taxon>
        <taxon>Actinomycetota</taxon>
        <taxon>Actinomycetes</taxon>
        <taxon>Streptosporangiales</taxon>
        <taxon>Streptosporangiaceae</taxon>
        <taxon>Nonomuraea</taxon>
    </lineage>
</organism>
<keyword evidence="3" id="KW-1185">Reference proteome</keyword>
<sequence length="255" mass="26826">MDFDSDELAARIVRARAERRPLRPLTDEGTLSMEQAYAVQEGVTRLRLASGQRIIGWKLGYTSLAMREQMGVSEMNAGPLTDAMSLHDGATVPATLLQPLVEPEIALILGRTMPVNAGLADVLAATERAYACLEVVDPIWQDRRFRIEDNTADGSSAAGFVLGAPLDLADLPSIAVTMSHNGEITGHATGAAAGGHPAAGVAWLAGLLAGRGEALRPGDIVLTGGLTRAIPLEPGDEIAATFDEGARAVRVSVRR</sequence>
<evidence type="ECO:0000313" key="3">
    <source>
        <dbReference type="Proteomes" id="UP001597097"/>
    </source>
</evidence>
<evidence type="ECO:0000313" key="2">
    <source>
        <dbReference type="EMBL" id="MFD1539797.1"/>
    </source>
</evidence>
<dbReference type="Pfam" id="PF01557">
    <property type="entry name" value="FAA_hydrolase"/>
    <property type="match status" value="1"/>
</dbReference>
<dbReference type="InterPro" id="IPR050772">
    <property type="entry name" value="Hydratase-Decarb/MhpD_sf"/>
</dbReference>
<dbReference type="PANTHER" id="PTHR30143">
    <property type="entry name" value="ACID HYDRATASE"/>
    <property type="match status" value="1"/>
</dbReference>
<feature type="domain" description="Fumarylacetoacetase-like C-terminal" evidence="1">
    <location>
        <begin position="91"/>
        <end position="243"/>
    </location>
</feature>
<dbReference type="EMBL" id="JBHUCM010000018">
    <property type="protein sequence ID" value="MFD1539797.1"/>
    <property type="molecule type" value="Genomic_DNA"/>
</dbReference>
<dbReference type="InterPro" id="IPR011234">
    <property type="entry name" value="Fumarylacetoacetase-like_C"/>
</dbReference>
<dbReference type="RefSeq" id="WP_219533455.1">
    <property type="nucleotide sequence ID" value="NZ_JAHKRM010000018.1"/>
</dbReference>
<reference evidence="3" key="1">
    <citation type="journal article" date="2019" name="Int. J. Syst. Evol. Microbiol.">
        <title>The Global Catalogue of Microorganisms (GCM) 10K type strain sequencing project: providing services to taxonomists for standard genome sequencing and annotation.</title>
        <authorList>
            <consortium name="The Broad Institute Genomics Platform"/>
            <consortium name="The Broad Institute Genome Sequencing Center for Infectious Disease"/>
            <person name="Wu L."/>
            <person name="Ma J."/>
        </authorList>
    </citation>
    <scope>NUCLEOTIDE SEQUENCE [LARGE SCALE GENOMIC DNA]</scope>
    <source>
        <strain evidence="3">CGMCC 1.15399</strain>
    </source>
</reference>
<comment type="caution">
    <text evidence="2">The sequence shown here is derived from an EMBL/GenBank/DDBJ whole genome shotgun (WGS) entry which is preliminary data.</text>
</comment>
<accession>A0ABW4GEM6</accession>
<dbReference type="Proteomes" id="UP001597097">
    <property type="component" value="Unassembled WGS sequence"/>
</dbReference>
<gene>
    <name evidence="2" type="ORF">ACFSJ0_22275</name>
</gene>
<proteinExistence type="predicted"/>
<evidence type="ECO:0000259" key="1">
    <source>
        <dbReference type="Pfam" id="PF01557"/>
    </source>
</evidence>
<protein>
    <submittedName>
        <fullName evidence="2">2-keto-4-pentenoate hydratase</fullName>
    </submittedName>
</protein>